<feature type="compositionally biased region" description="Acidic residues" evidence="1">
    <location>
        <begin position="225"/>
        <end position="247"/>
    </location>
</feature>
<feature type="region of interest" description="Disordered" evidence="1">
    <location>
        <begin position="195"/>
        <end position="257"/>
    </location>
</feature>
<gene>
    <name evidence="2" type="ORF">B0T19DRAFT_281481</name>
</gene>
<feature type="compositionally biased region" description="Polar residues" evidence="1">
    <location>
        <begin position="195"/>
        <end position="215"/>
    </location>
</feature>
<organism evidence="2 3">
    <name type="scientific">Cercophora scortea</name>
    <dbReference type="NCBI Taxonomy" id="314031"/>
    <lineage>
        <taxon>Eukaryota</taxon>
        <taxon>Fungi</taxon>
        <taxon>Dikarya</taxon>
        <taxon>Ascomycota</taxon>
        <taxon>Pezizomycotina</taxon>
        <taxon>Sordariomycetes</taxon>
        <taxon>Sordariomycetidae</taxon>
        <taxon>Sordariales</taxon>
        <taxon>Lasiosphaeriaceae</taxon>
        <taxon>Cercophora</taxon>
    </lineage>
</organism>
<feature type="compositionally biased region" description="Polar residues" evidence="1">
    <location>
        <begin position="563"/>
        <end position="575"/>
    </location>
</feature>
<name>A0AAE0I7V9_9PEZI</name>
<evidence type="ECO:0000313" key="2">
    <source>
        <dbReference type="EMBL" id="KAK3320111.1"/>
    </source>
</evidence>
<feature type="region of interest" description="Disordered" evidence="1">
    <location>
        <begin position="556"/>
        <end position="600"/>
    </location>
</feature>
<feature type="compositionally biased region" description="Low complexity" evidence="1">
    <location>
        <begin position="121"/>
        <end position="156"/>
    </location>
</feature>
<feature type="region of interest" description="Disordered" evidence="1">
    <location>
        <begin position="458"/>
        <end position="484"/>
    </location>
</feature>
<keyword evidence="3" id="KW-1185">Reference proteome</keyword>
<dbReference type="AlphaFoldDB" id="A0AAE0I7V9"/>
<comment type="caution">
    <text evidence="2">The sequence shown here is derived from an EMBL/GenBank/DDBJ whole genome shotgun (WGS) entry which is preliminary data.</text>
</comment>
<feature type="region of interest" description="Disordered" evidence="1">
    <location>
        <begin position="99"/>
        <end position="156"/>
    </location>
</feature>
<evidence type="ECO:0000256" key="1">
    <source>
        <dbReference type="SAM" id="MobiDB-lite"/>
    </source>
</evidence>
<protein>
    <submittedName>
        <fullName evidence="2">Uncharacterized protein</fullName>
    </submittedName>
</protein>
<reference evidence="2" key="1">
    <citation type="journal article" date="2023" name="Mol. Phylogenet. Evol.">
        <title>Genome-scale phylogeny and comparative genomics of the fungal order Sordariales.</title>
        <authorList>
            <person name="Hensen N."/>
            <person name="Bonometti L."/>
            <person name="Westerberg I."/>
            <person name="Brannstrom I.O."/>
            <person name="Guillou S."/>
            <person name="Cros-Aarteil S."/>
            <person name="Calhoun S."/>
            <person name="Haridas S."/>
            <person name="Kuo A."/>
            <person name="Mondo S."/>
            <person name="Pangilinan J."/>
            <person name="Riley R."/>
            <person name="LaButti K."/>
            <person name="Andreopoulos B."/>
            <person name="Lipzen A."/>
            <person name="Chen C."/>
            <person name="Yan M."/>
            <person name="Daum C."/>
            <person name="Ng V."/>
            <person name="Clum A."/>
            <person name="Steindorff A."/>
            <person name="Ohm R.A."/>
            <person name="Martin F."/>
            <person name="Silar P."/>
            <person name="Natvig D.O."/>
            <person name="Lalanne C."/>
            <person name="Gautier V."/>
            <person name="Ament-Velasquez S.L."/>
            <person name="Kruys A."/>
            <person name="Hutchinson M.I."/>
            <person name="Powell A.J."/>
            <person name="Barry K."/>
            <person name="Miller A.N."/>
            <person name="Grigoriev I.V."/>
            <person name="Debuchy R."/>
            <person name="Gladieux P."/>
            <person name="Hiltunen Thoren M."/>
            <person name="Johannesson H."/>
        </authorList>
    </citation>
    <scope>NUCLEOTIDE SEQUENCE</scope>
    <source>
        <strain evidence="2">SMH4131-1</strain>
    </source>
</reference>
<proteinExistence type="predicted"/>
<reference evidence="2" key="2">
    <citation type="submission" date="2023-06" db="EMBL/GenBank/DDBJ databases">
        <authorList>
            <consortium name="Lawrence Berkeley National Laboratory"/>
            <person name="Haridas S."/>
            <person name="Hensen N."/>
            <person name="Bonometti L."/>
            <person name="Westerberg I."/>
            <person name="Brannstrom I.O."/>
            <person name="Guillou S."/>
            <person name="Cros-Aarteil S."/>
            <person name="Calhoun S."/>
            <person name="Kuo A."/>
            <person name="Mondo S."/>
            <person name="Pangilinan J."/>
            <person name="Riley R."/>
            <person name="Labutti K."/>
            <person name="Andreopoulos B."/>
            <person name="Lipzen A."/>
            <person name="Chen C."/>
            <person name="Yanf M."/>
            <person name="Daum C."/>
            <person name="Ng V."/>
            <person name="Clum A."/>
            <person name="Steindorff A."/>
            <person name="Ohm R."/>
            <person name="Martin F."/>
            <person name="Silar P."/>
            <person name="Natvig D."/>
            <person name="Lalanne C."/>
            <person name="Gautier V."/>
            <person name="Ament-Velasquez S.L."/>
            <person name="Kruys A."/>
            <person name="Hutchinson M.I."/>
            <person name="Powell A.J."/>
            <person name="Barry K."/>
            <person name="Miller A.N."/>
            <person name="Grigoriev I.V."/>
            <person name="Debuchy R."/>
            <person name="Gladieux P."/>
            <person name="Thoren M.H."/>
            <person name="Johannesson H."/>
        </authorList>
    </citation>
    <scope>NUCLEOTIDE SEQUENCE</scope>
    <source>
        <strain evidence="2">SMH4131-1</strain>
    </source>
</reference>
<accession>A0AAE0I7V9</accession>
<sequence length="600" mass="67051">MLFYQSLYGHERFWAHVRNDTLETCVGSAETIQRLYVKARKAYLTHCSATPNETARLVDEWIAFLQSPDKIQPLRGSGLDTAVRWSTLRNAWRTMKNNGDLVNSGRDIVQQPESDNPGAPSSVIDLCSSSASSSDTPSEVALSSGSSSTRSDGGSEVSRYVLNPAILAAFAKGTKRRIPDAPSALPAKRQALESLRTNKPSNQPSHTGRPTTDNGPATPDSSSNETEDEDEDAGEEEGEEEDQEEEPQALALSSKNFGAYQRSTNYRLSQCEEKQDKIDGLILGQDLRSGSDRDLITQQSGEIIGIKARLREVERLCPRHASHLNNRAVEEDATNPSTDEDIRAIHEKIHALEEAVDDHKKRFSARDTYIRTEVKHVWNNVADLRIKALETDLAAHKSQLSDLRKESTERVESLQNEDSRITDLERVMRKKYRFSKQRNLKLQARNEEIEKQLEKIVTQLQSSSSPRPSEASRGKNKQDAQEVVNKTTKELSGLARRMDGTQGTIGTMTRRLVALEAGQAELKRVAFSNRAGLEKRISEQGEVIARLESMFEALRRDTESQKSQRGRVSSRSQPGQGPRAVGLHTHRQHHSSPVLPRGRY</sequence>
<feature type="compositionally biased region" description="Basic and acidic residues" evidence="1">
    <location>
        <begin position="470"/>
        <end position="480"/>
    </location>
</feature>
<dbReference type="EMBL" id="JAUEPO010000006">
    <property type="protein sequence ID" value="KAK3320111.1"/>
    <property type="molecule type" value="Genomic_DNA"/>
</dbReference>
<evidence type="ECO:0000313" key="3">
    <source>
        <dbReference type="Proteomes" id="UP001286456"/>
    </source>
</evidence>
<dbReference type="Proteomes" id="UP001286456">
    <property type="component" value="Unassembled WGS sequence"/>
</dbReference>